<sequence length="979" mass="112070">MIITYLIKSTLCLAVLFGFYKVALESKALHQFKRYYLLASLVFALTIPMVTFTYTTATIPQDIWVENFVSIQNQHTAPNPPVVIEEKTNYLPYVLWSIYGMGILIFGGRFVRNLVRLKRKITTAETHRQPGFTLALLQQTIIPHSFLKYIFLSRKRYENNEIPPEVIAHEATHVRQKHSLDILFIEFLQVVFWFNPLFWITKKSITLNHEFLADQGAIQEQHDIYQYQHILLRYASSAHHTTLESPFNYLSTKKRILMLSQSFNKKRLAISALLLIPIIAGCILVFNQGIIAQPSEKAYEEKTDPVIYARSIEITILDNSNLEVDGVKTSRKHLEKTLESLHTDLTKEQRDRVINIHVSSDETILYEDLVFIQNVATNYGYHRIVTPKEEIIRSKGNVPALQQQTAQNYATEFVEGAQRNGKKGLVVEIKNNTVRVNGKASSIKTLHSDIDAITKDWSKADYKEMSPSFLYKNSDKEFIEEVNTAFQKTKLTSQVKGLKLLPRSDQEMRSAYLFTGTRDHLEKMKNLGSLFYFNKKEISFEEAIKLTQNQKNLSIKSPYPYTNPPKTYILKETADIQELETLVIEIKNNTVRINGKLSSVATFRKDIDAITKDWSPEAYREAFPSTLVKNPDKGFVKRLNEEFLKTKFSKANGGMDLVPPPPPAPPAPPAPTQLPPPPPPPNVEDHIKSMHNIGGVFYYENENISYEKALNLVKTNKNLNVQTRSPYTNAPKTYISKEPITLFEQEQNKKPATKEDIKVYNKLAKKYGNNPNGQILKQEVAFMYDIYNRMTEKQKKNAEPYPALPPPPPPAPPAPKKLKEVSPTMDKKTSKSGGGLVGTKGLSLEDKNSFNTTVIDPSQKTIQEDARYYYNHRHISTAEAKELIARTPNIKQRIKPSKTFAKPVIFLYTSELFEPAPRPTSANIIAHIKVSNRHNSQFYYENEKITYQEALKLVRKNRSLEVITTVNEQEQYQTRISKA</sequence>
<feature type="domain" description="Peptidase M56" evidence="3">
    <location>
        <begin position="83"/>
        <end position="259"/>
    </location>
</feature>
<dbReference type="Proteomes" id="UP001596043">
    <property type="component" value="Unassembled WGS sequence"/>
</dbReference>
<feature type="transmembrane region" description="Helical" evidence="2">
    <location>
        <begin position="90"/>
        <end position="111"/>
    </location>
</feature>
<evidence type="ECO:0000256" key="1">
    <source>
        <dbReference type="SAM" id="MobiDB-lite"/>
    </source>
</evidence>
<feature type="transmembrane region" description="Helical" evidence="2">
    <location>
        <begin position="6"/>
        <end position="23"/>
    </location>
</feature>
<dbReference type="InterPro" id="IPR008756">
    <property type="entry name" value="Peptidase_M56"/>
</dbReference>
<comment type="caution">
    <text evidence="4">The sequence shown here is derived from an EMBL/GenBank/DDBJ whole genome shotgun (WGS) entry which is preliminary data.</text>
</comment>
<feature type="compositionally biased region" description="Pro residues" evidence="1">
    <location>
        <begin position="802"/>
        <end position="815"/>
    </location>
</feature>
<keyword evidence="2" id="KW-1133">Transmembrane helix</keyword>
<evidence type="ECO:0000259" key="3">
    <source>
        <dbReference type="Pfam" id="PF05569"/>
    </source>
</evidence>
<feature type="transmembrane region" description="Helical" evidence="2">
    <location>
        <begin position="35"/>
        <end position="54"/>
    </location>
</feature>
<feature type="region of interest" description="Disordered" evidence="1">
    <location>
        <begin position="794"/>
        <end position="842"/>
    </location>
</feature>
<evidence type="ECO:0000256" key="2">
    <source>
        <dbReference type="SAM" id="Phobius"/>
    </source>
</evidence>
<evidence type="ECO:0000313" key="4">
    <source>
        <dbReference type="EMBL" id="MFC4634101.1"/>
    </source>
</evidence>
<feature type="compositionally biased region" description="Basic and acidic residues" evidence="1">
    <location>
        <begin position="817"/>
        <end position="829"/>
    </location>
</feature>
<feature type="transmembrane region" description="Helical" evidence="2">
    <location>
        <begin position="268"/>
        <end position="286"/>
    </location>
</feature>
<dbReference type="PANTHER" id="PTHR34978">
    <property type="entry name" value="POSSIBLE SENSOR-TRANSDUCER PROTEIN BLAR"/>
    <property type="match status" value="1"/>
</dbReference>
<organism evidence="4 5">
    <name type="scientific">Dokdonia ponticola</name>
    <dbReference type="NCBI Taxonomy" id="2041041"/>
    <lineage>
        <taxon>Bacteria</taxon>
        <taxon>Pseudomonadati</taxon>
        <taxon>Bacteroidota</taxon>
        <taxon>Flavobacteriia</taxon>
        <taxon>Flavobacteriales</taxon>
        <taxon>Flavobacteriaceae</taxon>
        <taxon>Dokdonia</taxon>
    </lineage>
</organism>
<dbReference type="EMBL" id="JBHSFV010000004">
    <property type="protein sequence ID" value="MFC4634101.1"/>
    <property type="molecule type" value="Genomic_DNA"/>
</dbReference>
<feature type="region of interest" description="Disordered" evidence="1">
    <location>
        <begin position="651"/>
        <end position="683"/>
    </location>
</feature>
<proteinExistence type="predicted"/>
<gene>
    <name evidence="4" type="ORF">ACFO3O_09305</name>
</gene>
<feature type="compositionally biased region" description="Pro residues" evidence="1">
    <location>
        <begin position="658"/>
        <end position="682"/>
    </location>
</feature>
<reference evidence="5" key="1">
    <citation type="journal article" date="2019" name="Int. J. Syst. Evol. Microbiol.">
        <title>The Global Catalogue of Microorganisms (GCM) 10K type strain sequencing project: providing services to taxonomists for standard genome sequencing and annotation.</title>
        <authorList>
            <consortium name="The Broad Institute Genomics Platform"/>
            <consortium name="The Broad Institute Genome Sequencing Center for Infectious Disease"/>
            <person name="Wu L."/>
            <person name="Ma J."/>
        </authorList>
    </citation>
    <scope>NUCLEOTIDE SEQUENCE [LARGE SCALE GENOMIC DNA]</scope>
    <source>
        <strain evidence="5">YJ-61-S</strain>
    </source>
</reference>
<protein>
    <submittedName>
        <fullName evidence="4">M56 family metallopeptidase</fullName>
    </submittedName>
</protein>
<keyword evidence="2" id="KW-0812">Transmembrane</keyword>
<dbReference type="RefSeq" id="WP_379978325.1">
    <property type="nucleotide sequence ID" value="NZ_JBHSFV010000004.1"/>
</dbReference>
<dbReference type="Pfam" id="PF05569">
    <property type="entry name" value="Peptidase_M56"/>
    <property type="match status" value="1"/>
</dbReference>
<evidence type="ECO:0000313" key="5">
    <source>
        <dbReference type="Proteomes" id="UP001596043"/>
    </source>
</evidence>
<name>A0ABV9HX85_9FLAO</name>
<dbReference type="CDD" id="cd07341">
    <property type="entry name" value="M56_BlaR1_MecR1_like"/>
    <property type="match status" value="1"/>
</dbReference>
<accession>A0ABV9HX85</accession>
<dbReference type="PANTHER" id="PTHR34978:SF3">
    <property type="entry name" value="SLR0241 PROTEIN"/>
    <property type="match status" value="1"/>
</dbReference>
<keyword evidence="5" id="KW-1185">Reference proteome</keyword>
<dbReference type="InterPro" id="IPR052173">
    <property type="entry name" value="Beta-lactam_resp_regulator"/>
</dbReference>
<keyword evidence="2" id="KW-0472">Membrane</keyword>